<keyword evidence="8 12" id="KW-0503">Monooxygenase</keyword>
<dbReference type="FunFam" id="3.20.20.70:FF:000154">
    <property type="entry name" value="Probable nitronate monooxygenase"/>
    <property type="match status" value="1"/>
</dbReference>
<dbReference type="SUPFAM" id="SSF51412">
    <property type="entry name" value="Inosine monophosphate dehydrogenase (IMPDH)"/>
    <property type="match status" value="1"/>
</dbReference>
<name>A0A1A0DA90_ACEPA</name>
<organism evidence="12 13">
    <name type="scientific">Acetobacter pasteurianus</name>
    <name type="common">Acetobacter turbidans</name>
    <dbReference type="NCBI Taxonomy" id="438"/>
    <lineage>
        <taxon>Bacteria</taxon>
        <taxon>Pseudomonadati</taxon>
        <taxon>Pseudomonadota</taxon>
        <taxon>Alphaproteobacteria</taxon>
        <taxon>Acetobacterales</taxon>
        <taxon>Acetobacteraceae</taxon>
        <taxon>Acetobacter</taxon>
    </lineage>
</organism>
<dbReference type="PANTHER" id="PTHR42747:SF3">
    <property type="entry name" value="NITRONATE MONOOXYGENASE-RELATED"/>
    <property type="match status" value="1"/>
</dbReference>
<dbReference type="GO" id="GO:0009636">
    <property type="term" value="P:response to toxic substance"/>
    <property type="evidence" value="ECO:0007669"/>
    <property type="project" value="UniProtKB-KW"/>
</dbReference>
<evidence type="ECO:0000256" key="3">
    <source>
        <dbReference type="ARBA" id="ARBA00022575"/>
    </source>
</evidence>
<evidence type="ECO:0000256" key="9">
    <source>
        <dbReference type="ARBA" id="ARBA00031155"/>
    </source>
</evidence>
<gene>
    <name evidence="12" type="primary">ncd2</name>
    <name evidence="12" type="ORF">SRCM100623_01991</name>
</gene>
<reference evidence="12 13" key="1">
    <citation type="submission" date="2016-05" db="EMBL/GenBank/DDBJ databases">
        <title>Genome sequencing of Acetobacter pasteurianus strain SRCM100623.</title>
        <authorList>
            <person name="Song Y.R."/>
        </authorList>
    </citation>
    <scope>NUCLEOTIDE SEQUENCE [LARGE SCALE GENOMIC DNA]</scope>
    <source>
        <strain evidence="12 13">SRCM100623</strain>
    </source>
</reference>
<comment type="similarity">
    <text evidence="2">Belongs to the nitronate monooxygenase family. NMO class I subfamily.</text>
</comment>
<keyword evidence="5" id="KW-0288">FMN</keyword>
<evidence type="ECO:0000256" key="2">
    <source>
        <dbReference type="ARBA" id="ARBA00009881"/>
    </source>
</evidence>
<dbReference type="Pfam" id="PF03060">
    <property type="entry name" value="NMO"/>
    <property type="match status" value="1"/>
</dbReference>
<dbReference type="InterPro" id="IPR013785">
    <property type="entry name" value="Aldolase_TIM"/>
</dbReference>
<comment type="caution">
    <text evidence="12">The sequence shown here is derived from an EMBL/GenBank/DDBJ whole genome shotgun (WGS) entry which is preliminary data.</text>
</comment>
<keyword evidence="3" id="KW-0216">Detoxification</keyword>
<evidence type="ECO:0000313" key="13">
    <source>
        <dbReference type="Proteomes" id="UP000093796"/>
    </source>
</evidence>
<keyword evidence="6" id="KW-0547">Nucleotide-binding</keyword>
<dbReference type="CDD" id="cd04730">
    <property type="entry name" value="NPD_like"/>
    <property type="match status" value="1"/>
</dbReference>
<dbReference type="GO" id="GO:0018580">
    <property type="term" value="F:nitronate monooxygenase activity"/>
    <property type="evidence" value="ECO:0007669"/>
    <property type="project" value="InterPro"/>
</dbReference>
<protein>
    <recommendedName>
        <fullName evidence="11">Nitronate monooxygenase</fullName>
    </recommendedName>
    <alternativeName>
        <fullName evidence="9">Propionate 3-nitronate monooxygenase</fullName>
    </alternativeName>
</protein>
<comment type="catalytic activity">
    <reaction evidence="10">
        <text>3 propionate 3-nitronate + 3 O2 + H2O = 3 3-oxopropanoate + 2 nitrate + nitrite + H2O2 + 3 H(+)</text>
        <dbReference type="Rhea" id="RHEA:57332"/>
        <dbReference type="ChEBI" id="CHEBI:15377"/>
        <dbReference type="ChEBI" id="CHEBI:15378"/>
        <dbReference type="ChEBI" id="CHEBI:15379"/>
        <dbReference type="ChEBI" id="CHEBI:16240"/>
        <dbReference type="ChEBI" id="CHEBI:16301"/>
        <dbReference type="ChEBI" id="CHEBI:17632"/>
        <dbReference type="ChEBI" id="CHEBI:33190"/>
        <dbReference type="ChEBI" id="CHEBI:136067"/>
    </reaction>
</comment>
<evidence type="ECO:0000256" key="11">
    <source>
        <dbReference type="ARBA" id="ARBA00067136"/>
    </source>
</evidence>
<evidence type="ECO:0000256" key="6">
    <source>
        <dbReference type="ARBA" id="ARBA00022741"/>
    </source>
</evidence>
<evidence type="ECO:0000256" key="8">
    <source>
        <dbReference type="ARBA" id="ARBA00023033"/>
    </source>
</evidence>
<dbReference type="InterPro" id="IPR004136">
    <property type="entry name" value="NMO"/>
</dbReference>
<dbReference type="RefSeq" id="WP_003630402.1">
    <property type="nucleotide sequence ID" value="NZ_LYUD01000106.1"/>
</dbReference>
<evidence type="ECO:0000313" key="12">
    <source>
        <dbReference type="EMBL" id="OAZ72064.1"/>
    </source>
</evidence>
<dbReference type="Gene3D" id="3.20.20.70">
    <property type="entry name" value="Aldolase class I"/>
    <property type="match status" value="1"/>
</dbReference>
<dbReference type="PANTHER" id="PTHR42747">
    <property type="entry name" value="NITRONATE MONOOXYGENASE-RELATED"/>
    <property type="match status" value="1"/>
</dbReference>
<evidence type="ECO:0000256" key="7">
    <source>
        <dbReference type="ARBA" id="ARBA00023002"/>
    </source>
</evidence>
<evidence type="ECO:0000256" key="4">
    <source>
        <dbReference type="ARBA" id="ARBA00022630"/>
    </source>
</evidence>
<proteinExistence type="inferred from homology"/>
<dbReference type="EMBL" id="LYUD01000106">
    <property type="protein sequence ID" value="OAZ72064.1"/>
    <property type="molecule type" value="Genomic_DNA"/>
</dbReference>
<keyword evidence="4" id="KW-0285">Flavoprotein</keyword>
<dbReference type="OrthoDB" id="9778912at2"/>
<evidence type="ECO:0000256" key="1">
    <source>
        <dbReference type="ARBA" id="ARBA00001917"/>
    </source>
</evidence>
<evidence type="ECO:0000256" key="5">
    <source>
        <dbReference type="ARBA" id="ARBA00022643"/>
    </source>
</evidence>
<comment type="cofactor">
    <cofactor evidence="1">
        <name>FMN</name>
        <dbReference type="ChEBI" id="CHEBI:58210"/>
    </cofactor>
</comment>
<keyword evidence="7 12" id="KW-0560">Oxidoreductase</keyword>
<accession>A0A1A0DA90</accession>
<dbReference type="Proteomes" id="UP000093796">
    <property type="component" value="Unassembled WGS sequence"/>
</dbReference>
<dbReference type="PATRIC" id="fig|438.15.peg.2215"/>
<dbReference type="GO" id="GO:0000166">
    <property type="term" value="F:nucleotide binding"/>
    <property type="evidence" value="ECO:0007669"/>
    <property type="project" value="UniProtKB-KW"/>
</dbReference>
<evidence type="ECO:0000256" key="10">
    <source>
        <dbReference type="ARBA" id="ARBA00049401"/>
    </source>
</evidence>
<dbReference type="AlphaFoldDB" id="A0A1A0DA90"/>
<sequence>MPNYTFVEQLGLALPVIQAPMAGISTAEMVVAASNAGFLGSLGAGMMSPEEMEASLRQIKSETTAAFNVNLFIIDHLPDYQLDAEDILFLRNIYEKLELDFILPDKYAPSFQEQFEVLLHAKPPVASFTFGILTQEQVSKLHDQGILVCGTATTSAEARAWVDVGADAVCAQGIEAGGHRGSFLSDGGNGVGLLPLVREIVKDISIPVIAAGGIMDGEGIVAAISMGAEAVQMGTAFLGCLDAVLAPAYRKALAQHLPAESTVLTNIFSGRLARGIRNQFIEEYGSSQPFPYPVQNALTQALRKKAARDGNAENMSLWAGQGLRLIRDVSFKELAHILQDEIRTTVEKVNAAVSVTMHCGRSGL</sequence>